<dbReference type="EMBL" id="CP095073">
    <property type="protein sequence ID" value="UOQ44180.1"/>
    <property type="molecule type" value="Genomic_DNA"/>
</dbReference>
<dbReference type="PANTHER" id="PTHR43489">
    <property type="entry name" value="ISOMERASE"/>
    <property type="match status" value="1"/>
</dbReference>
<dbReference type="Pfam" id="PF01261">
    <property type="entry name" value="AP_endonuc_2"/>
    <property type="match status" value="1"/>
</dbReference>
<dbReference type="Proteomes" id="UP000831787">
    <property type="component" value="Chromosome"/>
</dbReference>
<dbReference type="SUPFAM" id="SSF51658">
    <property type="entry name" value="Xylose isomerase-like"/>
    <property type="match status" value="1"/>
</dbReference>
<feature type="domain" description="Xylose isomerase-like TIM barrel" evidence="2">
    <location>
        <begin position="17"/>
        <end position="249"/>
    </location>
</feature>
<keyword evidence="1 3" id="KW-0413">Isomerase</keyword>
<dbReference type="InterPro" id="IPR036237">
    <property type="entry name" value="Xyl_isomerase-like_sf"/>
</dbReference>
<dbReference type="PANTHER" id="PTHR43489:SF7">
    <property type="entry name" value="3-DEHYDRO-D-GULOSIDE 4-EPIMERASE-RELATED"/>
    <property type="match status" value="1"/>
</dbReference>
<reference evidence="3 4" key="1">
    <citation type="submission" date="2022-04" db="EMBL/GenBank/DDBJ databases">
        <title>Halobacillus sp. isolated from saltern.</title>
        <authorList>
            <person name="Won M."/>
            <person name="Lee C.-M."/>
            <person name="Woen H.-Y."/>
            <person name="Kwon S.-W."/>
        </authorList>
    </citation>
    <scope>NUCLEOTIDE SEQUENCE [LARGE SCALE GENOMIC DNA]</scope>
    <source>
        <strain evidence="3 4">SSBR10-3</strain>
    </source>
</reference>
<proteinExistence type="predicted"/>
<sequence>MKMKFGCCTEVANAPVVREAGFDFLECTVVSLMPEKEEEFESILRAYEESVLPVEVCNIFLPGSLKIVGESVDESAIQRYLEKAMPRVKQIGADTIVFGSGAARSLPENFSYEKGEEQIIRFLNTAADYAESLGLTIVIEPLNEKESNIMNTIPEAVGMAEKINRNSIQVLADFYHMEEEREALEHLVTYKNYIKHVHVADTNRRAPGTGKYPYNKFISCLDWSNYEGRISVECKWGEFEQEVKAAGEFLHDCFNKTKI</sequence>
<accession>A0ABY4EJN4</accession>
<evidence type="ECO:0000256" key="1">
    <source>
        <dbReference type="ARBA" id="ARBA00023235"/>
    </source>
</evidence>
<dbReference type="InterPro" id="IPR013022">
    <property type="entry name" value="Xyl_isomerase-like_TIM-brl"/>
</dbReference>
<evidence type="ECO:0000313" key="3">
    <source>
        <dbReference type="EMBL" id="UOQ44180.1"/>
    </source>
</evidence>
<gene>
    <name evidence="3" type="ORF">MUN89_20360</name>
</gene>
<dbReference type="InterPro" id="IPR050417">
    <property type="entry name" value="Sugar_Epim/Isomerase"/>
</dbReference>
<evidence type="ECO:0000313" key="4">
    <source>
        <dbReference type="Proteomes" id="UP000831787"/>
    </source>
</evidence>
<organism evidence="3 4">
    <name type="scientific">Halobacillus salinarum</name>
    <dbReference type="NCBI Taxonomy" id="2932257"/>
    <lineage>
        <taxon>Bacteria</taxon>
        <taxon>Bacillati</taxon>
        <taxon>Bacillota</taxon>
        <taxon>Bacilli</taxon>
        <taxon>Bacillales</taxon>
        <taxon>Bacillaceae</taxon>
        <taxon>Halobacillus</taxon>
    </lineage>
</organism>
<name>A0ABY4EJN4_9BACI</name>
<dbReference type="GO" id="GO:0016853">
    <property type="term" value="F:isomerase activity"/>
    <property type="evidence" value="ECO:0007669"/>
    <property type="project" value="UniProtKB-KW"/>
</dbReference>
<keyword evidence="4" id="KW-1185">Reference proteome</keyword>
<dbReference type="Gene3D" id="3.20.20.150">
    <property type="entry name" value="Divalent-metal-dependent TIM barrel enzymes"/>
    <property type="match status" value="1"/>
</dbReference>
<protein>
    <submittedName>
        <fullName evidence="3">Sugar phosphate isomerase/epimerase</fullName>
    </submittedName>
</protein>
<evidence type="ECO:0000259" key="2">
    <source>
        <dbReference type="Pfam" id="PF01261"/>
    </source>
</evidence>
<dbReference type="RefSeq" id="WP_244709929.1">
    <property type="nucleotide sequence ID" value="NZ_CP095073.1"/>
</dbReference>